<dbReference type="RefSeq" id="WP_257175735.1">
    <property type="nucleotide sequence ID" value="NZ_CP028989.1"/>
</dbReference>
<protein>
    <submittedName>
        <fullName evidence="1">Uncharacterized protein</fullName>
    </submittedName>
</protein>
<dbReference type="EMBL" id="CP028989">
    <property type="protein sequence ID" value="UUO68813.1"/>
    <property type="molecule type" value="Genomic_DNA"/>
</dbReference>
<sequence>MSQQYRAYLVGENGVFRSAEAFEAASDETALAFARQFTRHGKVEVWQLGRKIAVLESGQSWPPPPQPSRPTLTRQ</sequence>
<reference evidence="1" key="1">
    <citation type="submission" date="2018-04" db="EMBL/GenBank/DDBJ databases">
        <title>Genomes of Endosymbiotic and Endophytic Bradyrhizobium Publication status.</title>
        <authorList>
            <person name="Guha S."/>
            <person name="Jorrin B."/>
            <person name="Sarkar M."/>
            <person name="Poole P.S."/>
            <person name="DasGupta M."/>
        </authorList>
    </citation>
    <scope>NUCLEOTIDE SEQUENCE</scope>
    <source>
        <strain evidence="1">WBOS16</strain>
    </source>
</reference>
<gene>
    <name evidence="1" type="ORF">DCM83_28750</name>
</gene>
<dbReference type="Proteomes" id="UP001058872">
    <property type="component" value="Chromosome"/>
</dbReference>
<evidence type="ECO:0000313" key="1">
    <source>
        <dbReference type="EMBL" id="UUO68813.1"/>
    </source>
</evidence>
<evidence type="ECO:0000313" key="2">
    <source>
        <dbReference type="Proteomes" id="UP001058872"/>
    </source>
</evidence>
<organism evidence="1 2">
    <name type="scientific">Bradyrhizobium betae</name>
    <dbReference type="NCBI Taxonomy" id="244734"/>
    <lineage>
        <taxon>Bacteria</taxon>
        <taxon>Pseudomonadati</taxon>
        <taxon>Pseudomonadota</taxon>
        <taxon>Alphaproteobacteria</taxon>
        <taxon>Hyphomicrobiales</taxon>
        <taxon>Nitrobacteraceae</taxon>
        <taxon>Bradyrhizobium</taxon>
    </lineage>
</organism>
<proteinExistence type="predicted"/>
<dbReference type="AlphaFoldDB" id="A0AAE9NHS3"/>
<accession>A0AAE9NHS3</accession>
<name>A0AAE9NHS3_9BRAD</name>